<sequence length="455" mass="51042">MSTNQRSFVQQIWDFFCSLKLTLFVLITLAITSIIGTVIPQYPNIDERYWGTISAGRKLLYERLGFFDMYHSWWFLALLALFSVNLICCSIKRLPHVFKFVSEPATVLSETQQKIFTSKDLKLSGSLEDSRDKLAAFLSSHFSSPTITQVGNQYHLFAQKNAWCRLGVYVVHFSILVIMAGTIIGNLWGYKGFVAIVEGETVNTIKARNGKDIALGFEVKCDQFTVSFYDAPGGGGPSQMPKEFKSILTLTENGKEVPGYKHARVVVNEPLSYKGITFYQSSYGQANDPSTFFFTVKNRTTAKTEQIALRPGSQTRLADGRLISIVDLTDNPGEGTAAVLSVNDKGAEPKFFKVFKNNPTLDELRGDSLIFTFIGTDARMYTGLQVNKDPGVWVVWTGCIMMCLGLCIAFFMSHKRVWIVMQHGYARIYGNASKNQPAFMTEFEALSEELQKQNI</sequence>
<evidence type="ECO:0000256" key="6">
    <source>
        <dbReference type="SAM" id="Phobius"/>
    </source>
</evidence>
<dbReference type="PANTHER" id="PTHR31566:SF0">
    <property type="entry name" value="CYTOCHROME C BIOGENESIS PROTEIN CCS1, CHLOROPLASTIC"/>
    <property type="match status" value="1"/>
</dbReference>
<dbReference type="InterPro" id="IPR007816">
    <property type="entry name" value="ResB-like_domain"/>
</dbReference>
<keyword evidence="9" id="KW-1185">Reference proteome</keyword>
<evidence type="ECO:0000256" key="3">
    <source>
        <dbReference type="ARBA" id="ARBA00022748"/>
    </source>
</evidence>
<evidence type="ECO:0000313" key="8">
    <source>
        <dbReference type="EMBL" id="SJZ70225.1"/>
    </source>
</evidence>
<evidence type="ECO:0000313" key="9">
    <source>
        <dbReference type="Proteomes" id="UP000190102"/>
    </source>
</evidence>
<dbReference type="RefSeq" id="WP_078789711.1">
    <property type="nucleotide sequence ID" value="NZ_FUWR01000006.1"/>
</dbReference>
<keyword evidence="4 6" id="KW-1133">Transmembrane helix</keyword>
<gene>
    <name evidence="8" type="ORF">SAMN02745119_01393</name>
</gene>
<dbReference type="AlphaFoldDB" id="A0A1T4MTY0"/>
<reference evidence="9" key="1">
    <citation type="submission" date="2017-02" db="EMBL/GenBank/DDBJ databases">
        <authorList>
            <person name="Varghese N."/>
            <person name="Submissions S."/>
        </authorList>
    </citation>
    <scope>NUCLEOTIDE SEQUENCE [LARGE SCALE GENOMIC DNA]</scope>
    <source>
        <strain evidence="9">ATCC BAA-34</strain>
    </source>
</reference>
<name>A0A1T4MTY0_9BACT</name>
<evidence type="ECO:0000259" key="7">
    <source>
        <dbReference type="Pfam" id="PF05140"/>
    </source>
</evidence>
<dbReference type="STRING" id="115783.SAMN02745119_01393"/>
<dbReference type="EMBL" id="FUWR01000006">
    <property type="protein sequence ID" value="SJZ70225.1"/>
    <property type="molecule type" value="Genomic_DNA"/>
</dbReference>
<feature type="domain" description="ResB-like" evidence="7">
    <location>
        <begin position="19"/>
        <end position="346"/>
    </location>
</feature>
<evidence type="ECO:0000256" key="1">
    <source>
        <dbReference type="ARBA" id="ARBA00004141"/>
    </source>
</evidence>
<feature type="transmembrane region" description="Helical" evidence="6">
    <location>
        <begin position="73"/>
        <end position="91"/>
    </location>
</feature>
<evidence type="ECO:0000256" key="5">
    <source>
        <dbReference type="ARBA" id="ARBA00023136"/>
    </source>
</evidence>
<feature type="transmembrane region" description="Helical" evidence="6">
    <location>
        <begin position="393"/>
        <end position="412"/>
    </location>
</feature>
<organism evidence="8 9">
    <name type="scientific">Trichlorobacter thiogenes</name>
    <dbReference type="NCBI Taxonomy" id="115783"/>
    <lineage>
        <taxon>Bacteria</taxon>
        <taxon>Pseudomonadati</taxon>
        <taxon>Thermodesulfobacteriota</taxon>
        <taxon>Desulfuromonadia</taxon>
        <taxon>Geobacterales</taxon>
        <taxon>Geobacteraceae</taxon>
        <taxon>Trichlorobacter</taxon>
    </lineage>
</organism>
<feature type="transmembrane region" description="Helical" evidence="6">
    <location>
        <begin position="21"/>
        <end position="42"/>
    </location>
</feature>
<protein>
    <submittedName>
        <fullName evidence="8">Cytochrome c biogenesis protein</fullName>
    </submittedName>
</protein>
<dbReference type="OrthoDB" id="9770923at2"/>
<dbReference type="InterPro" id="IPR023494">
    <property type="entry name" value="Cyt_c_bgen_Ccs1/CcsB/ResB"/>
</dbReference>
<keyword evidence="3" id="KW-0201">Cytochrome c-type biogenesis</keyword>
<dbReference type="PANTHER" id="PTHR31566">
    <property type="entry name" value="CYTOCHROME C BIOGENESIS PROTEIN CCS1, CHLOROPLASTIC"/>
    <property type="match status" value="1"/>
</dbReference>
<comment type="subcellular location">
    <subcellularLocation>
        <location evidence="1">Membrane</location>
        <topology evidence="1">Multi-pass membrane protein</topology>
    </subcellularLocation>
</comment>
<dbReference type="Proteomes" id="UP000190102">
    <property type="component" value="Unassembled WGS sequence"/>
</dbReference>
<dbReference type="Pfam" id="PF05140">
    <property type="entry name" value="ResB"/>
    <property type="match status" value="2"/>
</dbReference>
<feature type="transmembrane region" description="Helical" evidence="6">
    <location>
        <begin position="166"/>
        <end position="188"/>
    </location>
</feature>
<evidence type="ECO:0000256" key="4">
    <source>
        <dbReference type="ARBA" id="ARBA00022989"/>
    </source>
</evidence>
<accession>A0A1T4MTY0</accession>
<evidence type="ECO:0000256" key="2">
    <source>
        <dbReference type="ARBA" id="ARBA00022692"/>
    </source>
</evidence>
<dbReference type="GO" id="GO:0016020">
    <property type="term" value="C:membrane"/>
    <property type="evidence" value="ECO:0007669"/>
    <property type="project" value="UniProtKB-SubCell"/>
</dbReference>
<proteinExistence type="predicted"/>
<keyword evidence="5 6" id="KW-0472">Membrane</keyword>
<dbReference type="GO" id="GO:0017004">
    <property type="term" value="P:cytochrome complex assembly"/>
    <property type="evidence" value="ECO:0007669"/>
    <property type="project" value="UniProtKB-KW"/>
</dbReference>
<keyword evidence="2 6" id="KW-0812">Transmembrane</keyword>
<feature type="domain" description="ResB-like" evidence="7">
    <location>
        <begin position="358"/>
        <end position="444"/>
    </location>
</feature>